<name>A0ABR4NCT8_9FUNG</name>
<proteinExistence type="predicted"/>
<dbReference type="PANTHER" id="PTHR15660">
    <property type="entry name" value="BRISC AND BRCA1-A COMPLEX MEMBER 1"/>
    <property type="match status" value="1"/>
</dbReference>
<gene>
    <name evidence="6" type="ORF">HK105_203028</name>
</gene>
<keyword evidence="2" id="KW-0963">Cytoplasm</keyword>
<sequence>MEKLLFAVDIGQESGCELLKTPDGGLVTRLECTKRLLKRFVHLKHALSKAHEFGVCTITDSASWSLHFTPEPDVAIAAIDNIQFCDRLFPSCDLRSLFDLMQVSLIAMVTPCKPELPHPDSNYALRVILVYAQSNTVPQCPAPAEMAELFARHSKLFIDTVYLHDTAADSNMVGAIFDILGSVEGPLSRHVELSRQIQRYEIGMMELLANPLHRAPNSQHRWIA</sequence>
<dbReference type="CDD" id="cd21502">
    <property type="entry name" value="vWA_BABAM1"/>
    <property type="match status" value="1"/>
</dbReference>
<dbReference type="InterPro" id="IPR026126">
    <property type="entry name" value="BABAM1"/>
</dbReference>
<reference evidence="6 7" key="1">
    <citation type="submission" date="2023-09" db="EMBL/GenBank/DDBJ databases">
        <title>Pangenome analysis of Batrachochytrium dendrobatidis and related Chytrids.</title>
        <authorList>
            <person name="Yacoub M.N."/>
            <person name="Stajich J.E."/>
            <person name="James T.Y."/>
        </authorList>
    </citation>
    <scope>NUCLEOTIDE SEQUENCE [LARGE SCALE GENOMIC DNA]</scope>
    <source>
        <strain evidence="6 7">JEL0888</strain>
    </source>
</reference>
<keyword evidence="4" id="KW-0234">DNA repair</keyword>
<dbReference type="PANTHER" id="PTHR15660:SF1">
    <property type="entry name" value="BRISC AND BRCA1-A COMPLEX MEMBER 1"/>
    <property type="match status" value="1"/>
</dbReference>
<dbReference type="Proteomes" id="UP001527925">
    <property type="component" value="Unassembled WGS sequence"/>
</dbReference>
<dbReference type="EMBL" id="JADGIZ020000011">
    <property type="protein sequence ID" value="KAL2917364.1"/>
    <property type="molecule type" value="Genomic_DNA"/>
</dbReference>
<keyword evidence="5" id="KW-0539">Nucleus</keyword>
<evidence type="ECO:0000256" key="4">
    <source>
        <dbReference type="ARBA" id="ARBA00023204"/>
    </source>
</evidence>
<evidence type="ECO:0000256" key="3">
    <source>
        <dbReference type="ARBA" id="ARBA00022763"/>
    </source>
</evidence>
<protein>
    <recommendedName>
        <fullName evidence="8">Transposase</fullName>
    </recommendedName>
</protein>
<evidence type="ECO:0000256" key="2">
    <source>
        <dbReference type="ARBA" id="ARBA00022490"/>
    </source>
</evidence>
<comment type="subcellular location">
    <subcellularLocation>
        <location evidence="1">Nucleus</location>
    </subcellularLocation>
</comment>
<evidence type="ECO:0008006" key="8">
    <source>
        <dbReference type="Google" id="ProtNLM"/>
    </source>
</evidence>
<accession>A0ABR4NCT8</accession>
<evidence type="ECO:0000256" key="5">
    <source>
        <dbReference type="ARBA" id="ARBA00023242"/>
    </source>
</evidence>
<keyword evidence="3" id="KW-0227">DNA damage</keyword>
<comment type="caution">
    <text evidence="6">The sequence shown here is derived from an EMBL/GenBank/DDBJ whole genome shotgun (WGS) entry which is preliminary data.</text>
</comment>
<organism evidence="6 7">
    <name type="scientific">Polyrhizophydium stewartii</name>
    <dbReference type="NCBI Taxonomy" id="2732419"/>
    <lineage>
        <taxon>Eukaryota</taxon>
        <taxon>Fungi</taxon>
        <taxon>Fungi incertae sedis</taxon>
        <taxon>Chytridiomycota</taxon>
        <taxon>Chytridiomycota incertae sedis</taxon>
        <taxon>Chytridiomycetes</taxon>
        <taxon>Rhizophydiales</taxon>
        <taxon>Rhizophydiales incertae sedis</taxon>
        <taxon>Polyrhizophydium</taxon>
    </lineage>
</organism>
<evidence type="ECO:0000313" key="6">
    <source>
        <dbReference type="EMBL" id="KAL2917364.1"/>
    </source>
</evidence>
<evidence type="ECO:0000256" key="1">
    <source>
        <dbReference type="ARBA" id="ARBA00004123"/>
    </source>
</evidence>
<evidence type="ECO:0000313" key="7">
    <source>
        <dbReference type="Proteomes" id="UP001527925"/>
    </source>
</evidence>
<keyword evidence="7" id="KW-1185">Reference proteome</keyword>